<accession>A0A6I2UAB4</accession>
<dbReference type="EMBL" id="VUNR01000002">
    <property type="protein sequence ID" value="MSU07667.1"/>
    <property type="molecule type" value="Genomic_DNA"/>
</dbReference>
<proteinExistence type="predicted"/>
<dbReference type="RefSeq" id="WP_154405424.1">
    <property type="nucleotide sequence ID" value="NZ_JBGVKK010000069.1"/>
</dbReference>
<name>A0A6I2UAB4_9FIRM</name>
<sequence length="112" mass="12759">MNNVAFVPFKGRFFAVWGSDGCAVTFNEAVFLHAMRTLSHARAAECSTEEEARSLAVRMYGGELVYRHFSREQGEKISLELMLNLPVDAIYKEPEPHTITIDNNYQNYPPLM</sequence>
<organism evidence="1 2">
    <name type="scientific">Anaerovibrio slackiae</name>
    <dbReference type="NCBI Taxonomy" id="2652309"/>
    <lineage>
        <taxon>Bacteria</taxon>
        <taxon>Bacillati</taxon>
        <taxon>Bacillota</taxon>
        <taxon>Negativicutes</taxon>
        <taxon>Selenomonadales</taxon>
        <taxon>Selenomonadaceae</taxon>
        <taxon>Anaerovibrio</taxon>
    </lineage>
</organism>
<dbReference type="Proteomes" id="UP000433181">
    <property type="component" value="Unassembled WGS sequence"/>
</dbReference>
<evidence type="ECO:0000313" key="1">
    <source>
        <dbReference type="EMBL" id="MSU07667.1"/>
    </source>
</evidence>
<protein>
    <submittedName>
        <fullName evidence="1">Uncharacterized protein</fullName>
    </submittedName>
</protein>
<dbReference type="GeneID" id="96777576"/>
<reference evidence="1 2" key="1">
    <citation type="submission" date="2019-08" db="EMBL/GenBank/DDBJ databases">
        <title>In-depth cultivation of the pig gut microbiome towards novel bacterial diversity and tailored functional studies.</title>
        <authorList>
            <person name="Wylensek D."/>
            <person name="Hitch T.C.A."/>
            <person name="Clavel T."/>
        </authorList>
    </citation>
    <scope>NUCLEOTIDE SEQUENCE [LARGE SCALE GENOMIC DNA]</scope>
    <source>
        <strain evidence="1 2">WCA-693-APC-5D-A</strain>
    </source>
</reference>
<evidence type="ECO:0000313" key="2">
    <source>
        <dbReference type="Proteomes" id="UP000433181"/>
    </source>
</evidence>
<dbReference type="AlphaFoldDB" id="A0A6I2UAB4"/>
<comment type="caution">
    <text evidence="1">The sequence shown here is derived from an EMBL/GenBank/DDBJ whole genome shotgun (WGS) entry which is preliminary data.</text>
</comment>
<gene>
    <name evidence="1" type="ORF">FYJ84_01470</name>
</gene>
<keyword evidence="2" id="KW-1185">Reference proteome</keyword>